<protein>
    <submittedName>
        <fullName evidence="1">Uncharacterized protein</fullName>
    </submittedName>
</protein>
<organism evidence="1 2">
    <name type="scientific">Lacticaseibacillus paracasei</name>
    <name type="common">Lactobacillus paracasei</name>
    <dbReference type="NCBI Taxonomy" id="1597"/>
    <lineage>
        <taxon>Bacteria</taxon>
        <taxon>Bacillati</taxon>
        <taxon>Bacillota</taxon>
        <taxon>Bacilli</taxon>
        <taxon>Lactobacillales</taxon>
        <taxon>Lactobacillaceae</taxon>
        <taxon>Lacticaseibacillus</taxon>
    </lineage>
</organism>
<reference evidence="1 2" key="1">
    <citation type="journal article" date="2018" name="Front. Microbiol.">
        <title>Conversion of Methionine to Cysteine in Lactobacillus paracasei Depends on the Highly Mobile cysK-ctl-cysE Gene Cluster.</title>
        <authorList>
            <person name="Wuthrich D."/>
            <person name="Irmler S."/>
            <person name="Berthoud H."/>
            <person name="Guggenbuhl B."/>
            <person name="Eugster E."/>
            <person name="Bruggmann R."/>
        </authorList>
    </citation>
    <scope>NUCLEOTIDE SEQUENCE [LARGE SCALE GENOMIC DNA]</scope>
    <source>
        <strain evidence="1 2">FAM18157</strain>
    </source>
</reference>
<gene>
    <name evidence="1" type="ORF">FAM18157_02966</name>
</gene>
<dbReference type="EMBL" id="LKFS01000156">
    <property type="protein sequence ID" value="RND76685.1"/>
    <property type="molecule type" value="Genomic_DNA"/>
</dbReference>
<proteinExistence type="predicted"/>
<dbReference type="Proteomes" id="UP000284716">
    <property type="component" value="Unassembled WGS sequence"/>
</dbReference>
<name>A0A422LSP7_LACPA</name>
<evidence type="ECO:0000313" key="1">
    <source>
        <dbReference type="EMBL" id="RND76685.1"/>
    </source>
</evidence>
<evidence type="ECO:0000313" key="2">
    <source>
        <dbReference type="Proteomes" id="UP000284716"/>
    </source>
</evidence>
<dbReference type="AlphaFoldDB" id="A0A422LSP7"/>
<sequence>MLGNVGLDTEDHTVSDLDDNLVFPFQDAVPIIVALGVCRIKSWCHKHTLRLLFLQTDLSI</sequence>
<comment type="caution">
    <text evidence="1">The sequence shown here is derived from an EMBL/GenBank/DDBJ whole genome shotgun (WGS) entry which is preliminary data.</text>
</comment>
<accession>A0A422LSP7</accession>